<gene>
    <name evidence="2" type="ORF">OS493_027900</name>
</gene>
<evidence type="ECO:0000313" key="3">
    <source>
        <dbReference type="Proteomes" id="UP001163046"/>
    </source>
</evidence>
<evidence type="ECO:0000256" key="1">
    <source>
        <dbReference type="SAM" id="MobiDB-lite"/>
    </source>
</evidence>
<reference evidence="2" key="1">
    <citation type="submission" date="2023-01" db="EMBL/GenBank/DDBJ databases">
        <title>Genome assembly of the deep-sea coral Lophelia pertusa.</title>
        <authorList>
            <person name="Herrera S."/>
            <person name="Cordes E."/>
        </authorList>
    </citation>
    <scope>NUCLEOTIDE SEQUENCE</scope>
    <source>
        <strain evidence="2">USNM1676648</strain>
        <tissue evidence="2">Polyp</tissue>
    </source>
</reference>
<keyword evidence="3" id="KW-1185">Reference proteome</keyword>
<dbReference type="Proteomes" id="UP001163046">
    <property type="component" value="Unassembled WGS sequence"/>
</dbReference>
<evidence type="ECO:0000313" key="2">
    <source>
        <dbReference type="EMBL" id="KAJ7355111.1"/>
    </source>
</evidence>
<feature type="region of interest" description="Disordered" evidence="1">
    <location>
        <begin position="175"/>
        <end position="213"/>
    </location>
</feature>
<protein>
    <submittedName>
        <fullName evidence="2">Uncharacterized protein</fullName>
    </submittedName>
</protein>
<feature type="compositionally biased region" description="Polar residues" evidence="1">
    <location>
        <begin position="198"/>
        <end position="212"/>
    </location>
</feature>
<name>A0A9W9YKU6_9CNID</name>
<proteinExistence type="predicted"/>
<sequence length="228" mass="25794">MDQYPNLNEMMKSSAVVCPIDEAPDEKHSCWVHFGNSLQTDSLAEYDSEADDELGERHEEFQHLVEKPTENRTHKIRRPGVFSQLRRRLTLRSPQVVPLPAARSSSSARSEDALEMVRDNPIMVQKTRLSCYRCVPNPPGCIPTEAMMKVLAAEEETQACHPLNRSGLMAEIPTHIDGNKNTQKGNQQDRNRPRSVNIPENSVLPSNVQNGEHSIPTVLRDNWVDSEF</sequence>
<dbReference type="AlphaFoldDB" id="A0A9W9YKU6"/>
<organism evidence="2 3">
    <name type="scientific">Desmophyllum pertusum</name>
    <dbReference type="NCBI Taxonomy" id="174260"/>
    <lineage>
        <taxon>Eukaryota</taxon>
        <taxon>Metazoa</taxon>
        <taxon>Cnidaria</taxon>
        <taxon>Anthozoa</taxon>
        <taxon>Hexacorallia</taxon>
        <taxon>Scleractinia</taxon>
        <taxon>Caryophylliina</taxon>
        <taxon>Caryophylliidae</taxon>
        <taxon>Desmophyllum</taxon>
    </lineage>
</organism>
<dbReference type="EMBL" id="MU827327">
    <property type="protein sequence ID" value="KAJ7355111.1"/>
    <property type="molecule type" value="Genomic_DNA"/>
</dbReference>
<accession>A0A9W9YKU6</accession>
<comment type="caution">
    <text evidence="2">The sequence shown here is derived from an EMBL/GenBank/DDBJ whole genome shotgun (WGS) entry which is preliminary data.</text>
</comment>